<keyword evidence="1" id="KW-0597">Phosphoprotein</keyword>
<dbReference type="SUPFAM" id="SSF52172">
    <property type="entry name" value="CheY-like"/>
    <property type="match status" value="2"/>
</dbReference>
<dbReference type="RefSeq" id="WP_368653716.1">
    <property type="nucleotide sequence ID" value="NZ_CP162599.1"/>
</dbReference>
<dbReference type="Pfam" id="PF00072">
    <property type="entry name" value="Response_reg"/>
    <property type="match status" value="2"/>
</dbReference>
<dbReference type="EC" id="2.7.7.65" evidence="4"/>
<dbReference type="PROSITE" id="PS50887">
    <property type="entry name" value="GGDEF"/>
    <property type="match status" value="1"/>
</dbReference>
<dbReference type="EMBL" id="CP162599">
    <property type="protein sequence ID" value="XDK33029.1"/>
    <property type="molecule type" value="Genomic_DNA"/>
</dbReference>
<dbReference type="CDD" id="cd17574">
    <property type="entry name" value="REC_OmpR"/>
    <property type="match status" value="1"/>
</dbReference>
<dbReference type="FunFam" id="3.30.70.270:FF:000001">
    <property type="entry name" value="Diguanylate cyclase domain protein"/>
    <property type="match status" value="1"/>
</dbReference>
<feature type="modified residue" description="4-aspartylphosphate" evidence="1">
    <location>
        <position position="467"/>
    </location>
</feature>
<evidence type="ECO:0000313" key="4">
    <source>
        <dbReference type="EMBL" id="XDK33029.1"/>
    </source>
</evidence>
<feature type="domain" description="Response regulatory" evidence="2">
    <location>
        <begin position="410"/>
        <end position="534"/>
    </location>
</feature>
<feature type="domain" description="Response regulatory" evidence="2">
    <location>
        <begin position="110"/>
        <end position="225"/>
    </location>
</feature>
<dbReference type="PROSITE" id="PS50110">
    <property type="entry name" value="RESPONSE_REGULATORY"/>
    <property type="match status" value="2"/>
</dbReference>
<dbReference type="Pfam" id="PF00990">
    <property type="entry name" value="GGDEF"/>
    <property type="match status" value="1"/>
</dbReference>
<feature type="domain" description="GGDEF" evidence="3">
    <location>
        <begin position="265"/>
        <end position="398"/>
    </location>
</feature>
<proteinExistence type="predicted"/>
<dbReference type="InterPro" id="IPR050469">
    <property type="entry name" value="Diguanylate_Cyclase"/>
</dbReference>
<evidence type="ECO:0000256" key="1">
    <source>
        <dbReference type="PROSITE-ProRule" id="PRU00169"/>
    </source>
</evidence>
<dbReference type="Gene3D" id="3.40.50.2300">
    <property type="match status" value="2"/>
</dbReference>
<organism evidence="4">
    <name type="scientific">Ornithinibacillus sp. 4-3</name>
    <dbReference type="NCBI Taxonomy" id="3231488"/>
    <lineage>
        <taxon>Bacteria</taxon>
        <taxon>Bacillati</taxon>
        <taxon>Bacillota</taxon>
        <taxon>Bacilli</taxon>
        <taxon>Bacillales</taxon>
        <taxon>Bacillaceae</taxon>
        <taxon>Ornithinibacillus</taxon>
    </lineage>
</organism>
<reference evidence="4" key="1">
    <citation type="submission" date="2024-07" db="EMBL/GenBank/DDBJ databases">
        <title>Halotolerant mesophilic bacterium Ornithinibacillus sp. 4-3, sp. nov., isolated from soil.</title>
        <authorList>
            <person name="Sidarenka A.V."/>
            <person name="Guliayeva D.E."/>
            <person name="Leanovich S.I."/>
            <person name="Hileuskaya K.S."/>
            <person name="Akhremchuk A.E."/>
            <person name="Sikolenko M.A."/>
            <person name="Valentovich L.N."/>
        </authorList>
    </citation>
    <scope>NUCLEOTIDE SEQUENCE</scope>
    <source>
        <strain evidence="4">4-3</strain>
    </source>
</reference>
<dbReference type="SMART" id="SM00448">
    <property type="entry name" value="REC"/>
    <property type="match status" value="2"/>
</dbReference>
<dbReference type="NCBIfam" id="TIGR00254">
    <property type="entry name" value="GGDEF"/>
    <property type="match status" value="1"/>
</dbReference>
<dbReference type="InterPro" id="IPR029787">
    <property type="entry name" value="Nucleotide_cyclase"/>
</dbReference>
<dbReference type="SUPFAM" id="SSF55073">
    <property type="entry name" value="Nucleotide cyclase"/>
    <property type="match status" value="1"/>
</dbReference>
<gene>
    <name evidence="4" type="ORF">AB4Y30_01220</name>
</gene>
<dbReference type="InterPro" id="IPR000160">
    <property type="entry name" value="GGDEF_dom"/>
</dbReference>
<dbReference type="GO" id="GO:0052621">
    <property type="term" value="F:diguanylate cyclase activity"/>
    <property type="evidence" value="ECO:0007669"/>
    <property type="project" value="UniProtKB-EC"/>
</dbReference>
<dbReference type="CDD" id="cd01949">
    <property type="entry name" value="GGDEF"/>
    <property type="match status" value="1"/>
</dbReference>
<evidence type="ECO:0000259" key="3">
    <source>
        <dbReference type="PROSITE" id="PS50887"/>
    </source>
</evidence>
<dbReference type="PANTHER" id="PTHR45138">
    <property type="entry name" value="REGULATORY COMPONENTS OF SENSORY TRANSDUCTION SYSTEM"/>
    <property type="match status" value="1"/>
</dbReference>
<dbReference type="AlphaFoldDB" id="A0AB39HRS9"/>
<dbReference type="CDD" id="cd00156">
    <property type="entry name" value="REC"/>
    <property type="match status" value="1"/>
</dbReference>
<protein>
    <submittedName>
        <fullName evidence="4">Diguanylate cyclase</fullName>
        <ecNumber evidence="4">2.7.7.65</ecNumber>
    </submittedName>
</protein>
<dbReference type="InterPro" id="IPR011006">
    <property type="entry name" value="CheY-like_superfamily"/>
</dbReference>
<keyword evidence="4" id="KW-0808">Transferase</keyword>
<accession>A0AB39HRS9</accession>
<dbReference type="GO" id="GO:0000160">
    <property type="term" value="P:phosphorelay signal transduction system"/>
    <property type="evidence" value="ECO:0007669"/>
    <property type="project" value="InterPro"/>
</dbReference>
<dbReference type="SMART" id="SM00267">
    <property type="entry name" value="GGDEF"/>
    <property type="match status" value="1"/>
</dbReference>
<feature type="modified residue" description="4-aspartylphosphate" evidence="1">
    <location>
        <position position="159"/>
    </location>
</feature>
<dbReference type="PANTHER" id="PTHR45138:SF9">
    <property type="entry name" value="DIGUANYLATE CYCLASE DGCM-RELATED"/>
    <property type="match status" value="1"/>
</dbReference>
<evidence type="ECO:0000259" key="2">
    <source>
        <dbReference type="PROSITE" id="PS50110"/>
    </source>
</evidence>
<name>A0AB39HRS9_9BACI</name>
<dbReference type="InterPro" id="IPR001789">
    <property type="entry name" value="Sig_transdc_resp-reg_receiver"/>
</dbReference>
<keyword evidence="4" id="KW-0548">Nucleotidyltransferase</keyword>
<dbReference type="Gene3D" id="3.30.70.270">
    <property type="match status" value="1"/>
</dbReference>
<sequence>MDLEKYGNLVYQRIRENFQTWSETDSVTEKDIYFFLQKIKGTAGAIGLTELMTIATKKLAKLDGDSEQLWSKKQWSAFLGPLMEMQSFHDKNNLSEIEKWTNKESMMKEFILIIDDDIVFIAYLKNILEAKGYSVIVAHNGKRGLELIYELQPAIVFLDIMLPDTDGFSILNNIESIKKDRTFITIISSFNERENKVRAYELGAMDFISKPIDKDILIAYVENRLAYRKELEYAVLMDELTQVYNRKFLESQLHTLTEEYKNNKDVFTVAVMDLDFFKQINDTHGHLIGDEVLKGFAQLVMDMKRSQDIFCRYGGEEFVLLMPNTTKEEAHPIIEKLRQLFEKKMFIGSGKFFRTTFSSGIMDINDEYTHEKKLFEAADKALYVAKEAGRNRIVLFNPTLETVKNKVKLRVIVVDDVNLIRQIIIRHFAELPKNDLIDIEVLAFDDGLKFLKADWFEPGYKYVILLDWMLPNMNGIDILKEIRKKYSSKDVIVSMLTGRTGEEYVLEAFRNGADDYILKPFQIGEVSARILNLAERIFTKG</sequence>
<dbReference type="InterPro" id="IPR043128">
    <property type="entry name" value="Rev_trsase/Diguanyl_cyclase"/>
</dbReference>